<dbReference type="GO" id="GO:0003824">
    <property type="term" value="F:catalytic activity"/>
    <property type="evidence" value="ECO:0007669"/>
    <property type="project" value="InterPro"/>
</dbReference>
<dbReference type="InterPro" id="IPR000120">
    <property type="entry name" value="Amidase"/>
</dbReference>
<dbReference type="SUPFAM" id="SSF75304">
    <property type="entry name" value="Amidase signature (AS) enzymes"/>
    <property type="match status" value="1"/>
</dbReference>
<dbReference type="Pfam" id="PF01425">
    <property type="entry name" value="Amidase"/>
    <property type="match status" value="1"/>
</dbReference>
<dbReference type="EMBL" id="QBKP01000010">
    <property type="protein sequence ID" value="PTX48270.1"/>
    <property type="molecule type" value="Genomic_DNA"/>
</dbReference>
<dbReference type="InterPro" id="IPR020556">
    <property type="entry name" value="Amidase_CS"/>
</dbReference>
<dbReference type="Proteomes" id="UP000244224">
    <property type="component" value="Unassembled WGS sequence"/>
</dbReference>
<accession>A0A2T6AWU0</accession>
<dbReference type="RefSeq" id="WP_108129630.1">
    <property type="nucleotide sequence ID" value="NZ_QBKP01000010.1"/>
</dbReference>
<evidence type="ECO:0000313" key="2">
    <source>
        <dbReference type="EMBL" id="PTX48270.1"/>
    </source>
</evidence>
<dbReference type="OrthoDB" id="9777859at2"/>
<name>A0A2T6AWU0_9RHOB</name>
<evidence type="ECO:0000259" key="1">
    <source>
        <dbReference type="Pfam" id="PF01425"/>
    </source>
</evidence>
<protein>
    <submittedName>
        <fullName evidence="2">Amidase</fullName>
    </submittedName>
</protein>
<dbReference type="PANTHER" id="PTHR11895">
    <property type="entry name" value="TRANSAMIDASE"/>
    <property type="match status" value="1"/>
</dbReference>
<dbReference type="PROSITE" id="PS00571">
    <property type="entry name" value="AMIDASES"/>
    <property type="match status" value="1"/>
</dbReference>
<proteinExistence type="predicted"/>
<dbReference type="PANTHER" id="PTHR11895:SF76">
    <property type="entry name" value="INDOLEACETAMIDE HYDROLASE"/>
    <property type="match status" value="1"/>
</dbReference>
<gene>
    <name evidence="2" type="ORF">C8N34_110130</name>
</gene>
<sequence length="497" mass="53444">MSATARISKIDDDLPAFTGPDLCRLEATEVVALLRKGEISPEELLDAACARLQKVEPAINAMPILCEERARAAVHRLDRRPSEHSGWLGGLPLAIKDLTPVAGVRTTFGTRGLADFIPDHSDPLVERLEARGGLVVGKTNTPEFGAGGNTFNEVFGPTLNPWDTRLNAGGSSGGAAAALATGEVWLSHGSDHGGSLRTPAAYCGVVGLRPSPGRAGGGSDAIGYMIEGVQGPMARSVRDCALFLDAMAGYEPRFPISYPAPHRSFQTAVAEAEPQLRIAYAPDLGGFSAVDAEMETHLRKVLERLAREGVTVEETCPPLPHLERTYHALRGEMWAVMGRRLPQEIRRHFKDTLEANMAFGETLTIAEIADAQLDRTVIYRNMLRLFETFDVLACPVVGCMPHPQEVEWVREVGGQQLHGYMDWLRFAFLATVTGLPAISVPVGIGPRGLPVGLQIIGKPRGEAALLAAARVVELSVGGPFRPIDPVLRHTPPPLATQ</sequence>
<dbReference type="Gene3D" id="3.90.1300.10">
    <property type="entry name" value="Amidase signature (AS) domain"/>
    <property type="match status" value="1"/>
</dbReference>
<feature type="domain" description="Amidase" evidence="1">
    <location>
        <begin position="43"/>
        <end position="466"/>
    </location>
</feature>
<keyword evidence="3" id="KW-1185">Reference proteome</keyword>
<dbReference type="SMR" id="A0A2T6AWU0"/>
<dbReference type="InterPro" id="IPR023631">
    <property type="entry name" value="Amidase_dom"/>
</dbReference>
<organism evidence="2 3">
    <name type="scientific">Gemmobacter caeni</name>
    <dbReference type="NCBI Taxonomy" id="589035"/>
    <lineage>
        <taxon>Bacteria</taxon>
        <taxon>Pseudomonadati</taxon>
        <taxon>Pseudomonadota</taxon>
        <taxon>Alphaproteobacteria</taxon>
        <taxon>Rhodobacterales</taxon>
        <taxon>Paracoccaceae</taxon>
        <taxon>Gemmobacter</taxon>
    </lineage>
</organism>
<reference evidence="2 3" key="1">
    <citation type="submission" date="2018-04" db="EMBL/GenBank/DDBJ databases">
        <title>Genomic Encyclopedia of Archaeal and Bacterial Type Strains, Phase II (KMG-II): from individual species to whole genera.</title>
        <authorList>
            <person name="Goeker M."/>
        </authorList>
    </citation>
    <scope>NUCLEOTIDE SEQUENCE [LARGE SCALE GENOMIC DNA]</scope>
    <source>
        <strain evidence="2 3">DSM 21823</strain>
    </source>
</reference>
<dbReference type="AlphaFoldDB" id="A0A2T6AWU0"/>
<comment type="caution">
    <text evidence="2">The sequence shown here is derived from an EMBL/GenBank/DDBJ whole genome shotgun (WGS) entry which is preliminary data.</text>
</comment>
<dbReference type="InterPro" id="IPR036928">
    <property type="entry name" value="AS_sf"/>
</dbReference>
<evidence type="ECO:0000313" key="3">
    <source>
        <dbReference type="Proteomes" id="UP000244224"/>
    </source>
</evidence>